<evidence type="ECO:0000313" key="1">
    <source>
        <dbReference type="EMBL" id="VDO50191.1"/>
    </source>
</evidence>
<accession>A0A0N4WQH6</accession>
<dbReference type="AlphaFoldDB" id="A0A0N4WQH6"/>
<gene>
    <name evidence="1" type="ORF">HPLM_LOCUS13672</name>
</gene>
<evidence type="ECO:0000313" key="3">
    <source>
        <dbReference type="WBParaSite" id="HPLM_0001368001-mRNA-1"/>
    </source>
</evidence>
<dbReference type="WBParaSite" id="HPLM_0001368001-mRNA-1">
    <property type="protein sequence ID" value="HPLM_0001368001-mRNA-1"/>
    <property type="gene ID" value="HPLM_0001368001"/>
</dbReference>
<dbReference type="InterPro" id="IPR005312">
    <property type="entry name" value="DUF1759"/>
</dbReference>
<dbReference type="Proteomes" id="UP000268014">
    <property type="component" value="Unassembled WGS sequence"/>
</dbReference>
<proteinExistence type="predicted"/>
<keyword evidence="2" id="KW-1185">Reference proteome</keyword>
<name>A0A0N4WQH6_HAEPC</name>
<dbReference type="OrthoDB" id="5864015at2759"/>
<reference evidence="3" key="1">
    <citation type="submission" date="2017-02" db="UniProtKB">
        <authorList>
            <consortium name="WormBaseParasite"/>
        </authorList>
    </citation>
    <scope>IDENTIFICATION</scope>
</reference>
<dbReference type="EMBL" id="UZAF01018299">
    <property type="protein sequence ID" value="VDO50191.1"/>
    <property type="molecule type" value="Genomic_DNA"/>
</dbReference>
<dbReference type="Pfam" id="PF03564">
    <property type="entry name" value="DUF1759"/>
    <property type="match status" value="1"/>
</dbReference>
<dbReference type="OMA" id="ISEWITF"/>
<reference evidence="1 2" key="2">
    <citation type="submission" date="2018-11" db="EMBL/GenBank/DDBJ databases">
        <authorList>
            <consortium name="Pathogen Informatics"/>
        </authorList>
    </citation>
    <scope>NUCLEOTIDE SEQUENCE [LARGE SCALE GENOMIC DNA]</scope>
    <source>
        <strain evidence="1 2">MHpl1</strain>
    </source>
</reference>
<organism evidence="3">
    <name type="scientific">Haemonchus placei</name>
    <name type="common">Barber's pole worm</name>
    <dbReference type="NCBI Taxonomy" id="6290"/>
    <lineage>
        <taxon>Eukaryota</taxon>
        <taxon>Metazoa</taxon>
        <taxon>Ecdysozoa</taxon>
        <taxon>Nematoda</taxon>
        <taxon>Chromadorea</taxon>
        <taxon>Rhabditida</taxon>
        <taxon>Rhabditina</taxon>
        <taxon>Rhabditomorpha</taxon>
        <taxon>Strongyloidea</taxon>
        <taxon>Trichostrongylidae</taxon>
        <taxon>Haemonchus</taxon>
    </lineage>
</organism>
<dbReference type="STRING" id="6290.A0A0N4WQH6"/>
<sequence>MSLIGTQKRLLTTFTNKLEHIISKLKEETPAEVLGGSAASQNDLMKSIRRLEEGNKILAETSAKVEEKLNSYASTVDALGEPSSKEIEDYQEYAERAEASISQAFDLQTLLQARLHSMKNQMMSADTGSPNCTVTQLKPKQLELPPLPIPTFGGDLWEWENFWELFNNNIHSQDLPEMVKYNYLLSALKGPAKEAIMKGPAKEAIKRFQVTKGNYEKAIQFLLYKYNNKDELFKELDRCFLRSPSFKDQRSFRDEIEVIVTQLQDKGENISTSWIIKKILAKFPSNIMRKAITRRQGMETEESFTINHLIHLLDELLTTEELWSAYTGDLPNEQPSNILKTNHSSPRSCMYCHAKRPSFTCTAYPTPQARSSYLTIRQKQLCLLCASPTHKTSKCKRRHCFNCKGLHHTSCCYKQNP</sequence>
<protein>
    <submittedName>
        <fullName evidence="3">DUF1758 domain-containing protein</fullName>
    </submittedName>
</protein>
<evidence type="ECO:0000313" key="2">
    <source>
        <dbReference type="Proteomes" id="UP000268014"/>
    </source>
</evidence>